<comment type="caution">
    <text evidence="2">The sequence shown here is derived from an EMBL/GenBank/DDBJ whole genome shotgun (WGS) entry which is preliminary data.</text>
</comment>
<feature type="compositionally biased region" description="Basic residues" evidence="1">
    <location>
        <begin position="80"/>
        <end position="95"/>
    </location>
</feature>
<sequence length="694" mass="78738">MSARMLKKLQGGADKLALPPDDELDNDHLTDNDELDTVRGNSHLNPFDLLNQQSLSESEFKEDDNETEHPSAAMQASAAAKKKKKKRKKKTKSHGNHISSEDNERQEKYLENVDPLYGKLYETTPKQLQKTLATSSAIGQLASQKLLMVELKHLNQQNEMRRTFGKRVVKVENKRGRQKPTLKSTYMVTAKDSWPPLTKNIITMKLLPTPETPGTSTSPKIQINGEENVQWFSFQHSQYYQGIQHMFLSALERIDSEFLITLIKRCPYHVDSLVQLSEVCKMTEDFALASELIERALLLLESSLHINFSLTSGNSRLDYRRQENRAFYIVLFKHAQYLEERACCRTAFEISKLLLSLQPDVDPLAMILVIDYYALRSKQYGWLVEFFEQYNASRNLAQLPNMAYSYALALYTLHGSCERANEALQYALLMFPGVLRPLLDEMSVQTDKRVLASSYFFADVSGNLSPALHQLVCLYVCRAKIVWRQNEVLPWLETNVNSVLDRIDAKDPLVNDYKEKRSLRYSGTPPRPILRHVVLSDYKEKVPLAVFVAKEKQAIMTYDPLPPADSVNCYQRKSSSSSSPTTNANSSVSMFFQSLLPSFNLNNIAVPQQQQQQPAEDGAAAPDLVAQQQRRGPIAQGEAEEAGLQQSLTLMMDAMRDFLHNFRIAEHLRSPETAVAQSSSSNDDEEEGSSDYVD</sequence>
<dbReference type="EMBL" id="JAJJHW010002774">
    <property type="protein sequence ID" value="KAH8365531.1"/>
    <property type="molecule type" value="Genomic_DNA"/>
</dbReference>
<evidence type="ECO:0008006" key="4">
    <source>
        <dbReference type="Google" id="ProtNLM"/>
    </source>
</evidence>
<name>A0AAD4JVN5_9MUSC</name>
<feature type="region of interest" description="Disordered" evidence="1">
    <location>
        <begin position="1"/>
        <end position="107"/>
    </location>
</feature>
<dbReference type="PANTHER" id="PTHR22684">
    <property type="entry name" value="NULP1-RELATED"/>
    <property type="match status" value="1"/>
</dbReference>
<dbReference type="Proteomes" id="UP001200034">
    <property type="component" value="Unassembled WGS sequence"/>
</dbReference>
<organism evidence="2 3">
    <name type="scientific">Drosophila rubida</name>
    <dbReference type="NCBI Taxonomy" id="30044"/>
    <lineage>
        <taxon>Eukaryota</taxon>
        <taxon>Metazoa</taxon>
        <taxon>Ecdysozoa</taxon>
        <taxon>Arthropoda</taxon>
        <taxon>Hexapoda</taxon>
        <taxon>Insecta</taxon>
        <taxon>Pterygota</taxon>
        <taxon>Neoptera</taxon>
        <taxon>Endopterygota</taxon>
        <taxon>Diptera</taxon>
        <taxon>Brachycera</taxon>
        <taxon>Muscomorpha</taxon>
        <taxon>Ephydroidea</taxon>
        <taxon>Drosophilidae</taxon>
        <taxon>Drosophila</taxon>
    </lineage>
</organism>
<protein>
    <recommendedName>
        <fullName evidence="4">Transcription factor 25</fullName>
    </recommendedName>
</protein>
<keyword evidence="3" id="KW-1185">Reference proteome</keyword>
<dbReference type="Pfam" id="PF04910">
    <property type="entry name" value="Tcf25"/>
    <property type="match status" value="1"/>
</dbReference>
<evidence type="ECO:0000256" key="1">
    <source>
        <dbReference type="SAM" id="MobiDB-lite"/>
    </source>
</evidence>
<gene>
    <name evidence="2" type="ORF">KR093_001777</name>
</gene>
<dbReference type="PANTHER" id="PTHR22684:SF0">
    <property type="entry name" value="RIBOSOME QUALITY CONTROL COMPLEX SUBUNIT TCF25"/>
    <property type="match status" value="1"/>
</dbReference>
<accession>A0AAD4JVN5</accession>
<proteinExistence type="predicted"/>
<dbReference type="InterPro" id="IPR006994">
    <property type="entry name" value="TCF25/Rqc1"/>
</dbReference>
<evidence type="ECO:0000313" key="3">
    <source>
        <dbReference type="Proteomes" id="UP001200034"/>
    </source>
</evidence>
<evidence type="ECO:0000313" key="2">
    <source>
        <dbReference type="EMBL" id="KAH8365531.1"/>
    </source>
</evidence>
<feature type="compositionally biased region" description="Acidic residues" evidence="1">
    <location>
        <begin position="682"/>
        <end position="694"/>
    </location>
</feature>
<feature type="compositionally biased region" description="Polar residues" evidence="1">
    <location>
        <begin position="39"/>
        <end position="57"/>
    </location>
</feature>
<dbReference type="GO" id="GO:1990112">
    <property type="term" value="C:RQC complex"/>
    <property type="evidence" value="ECO:0007669"/>
    <property type="project" value="TreeGrafter"/>
</dbReference>
<feature type="region of interest" description="Disordered" evidence="1">
    <location>
        <begin position="669"/>
        <end position="694"/>
    </location>
</feature>
<dbReference type="AlphaFoldDB" id="A0AAD4JVN5"/>
<reference evidence="2" key="1">
    <citation type="journal article" date="2021" name="Mol. Ecol. Resour.">
        <title>Phylogenomic analyses of the genus Drosophila reveals genomic signals of climate adaptation.</title>
        <authorList>
            <person name="Li F."/>
            <person name="Rane R.V."/>
            <person name="Luria V."/>
            <person name="Xiong Z."/>
            <person name="Chen J."/>
            <person name="Li Z."/>
            <person name="Catullo R.A."/>
            <person name="Griffin P.C."/>
            <person name="Schiffer M."/>
            <person name="Pearce S."/>
            <person name="Lee S.F."/>
            <person name="McElroy K."/>
            <person name="Stocker A."/>
            <person name="Shirriffs J."/>
            <person name="Cockerell F."/>
            <person name="Coppin C."/>
            <person name="Sgro C.M."/>
            <person name="Karger A."/>
            <person name="Cain J.W."/>
            <person name="Weber J.A."/>
            <person name="Santpere G."/>
            <person name="Kirschner M.W."/>
            <person name="Hoffmann A.A."/>
            <person name="Oakeshott J.G."/>
            <person name="Zhang G."/>
        </authorList>
    </citation>
    <scope>NUCLEOTIDE SEQUENCE</scope>
    <source>
        <strain evidence="2">BGI-SZ-2011g</strain>
    </source>
</reference>